<dbReference type="Proteomes" id="UP000700596">
    <property type="component" value="Unassembled WGS sequence"/>
</dbReference>
<evidence type="ECO:0000256" key="1">
    <source>
        <dbReference type="SAM" id="MobiDB-lite"/>
    </source>
</evidence>
<feature type="compositionally biased region" description="Low complexity" evidence="1">
    <location>
        <begin position="281"/>
        <end position="290"/>
    </location>
</feature>
<feature type="region of interest" description="Disordered" evidence="1">
    <location>
        <begin position="1"/>
        <end position="133"/>
    </location>
</feature>
<feature type="region of interest" description="Disordered" evidence="1">
    <location>
        <begin position="939"/>
        <end position="1012"/>
    </location>
</feature>
<feature type="compositionally biased region" description="Polar residues" evidence="1">
    <location>
        <begin position="528"/>
        <end position="537"/>
    </location>
</feature>
<comment type="caution">
    <text evidence="2">The sequence shown here is derived from an EMBL/GenBank/DDBJ whole genome shotgun (WGS) entry which is preliminary data.</text>
</comment>
<feature type="compositionally biased region" description="Polar residues" evidence="1">
    <location>
        <begin position="237"/>
        <end position="277"/>
    </location>
</feature>
<evidence type="ECO:0000313" key="2">
    <source>
        <dbReference type="EMBL" id="KAH7115172.1"/>
    </source>
</evidence>
<dbReference type="GO" id="GO:0005634">
    <property type="term" value="C:nucleus"/>
    <property type="evidence" value="ECO:0007669"/>
    <property type="project" value="InterPro"/>
</dbReference>
<dbReference type="Pfam" id="PF09421">
    <property type="entry name" value="FRQ"/>
    <property type="match status" value="1"/>
</dbReference>
<dbReference type="GO" id="GO:0006355">
    <property type="term" value="P:regulation of DNA-templated transcription"/>
    <property type="evidence" value="ECO:0007669"/>
    <property type="project" value="InterPro"/>
</dbReference>
<accession>A0A9P9ICS8</accession>
<reference evidence="2" key="1">
    <citation type="journal article" date="2021" name="Nat. Commun.">
        <title>Genetic determinants of endophytism in the Arabidopsis root mycobiome.</title>
        <authorList>
            <person name="Mesny F."/>
            <person name="Miyauchi S."/>
            <person name="Thiergart T."/>
            <person name="Pickel B."/>
            <person name="Atanasova L."/>
            <person name="Karlsson M."/>
            <person name="Huettel B."/>
            <person name="Barry K.W."/>
            <person name="Haridas S."/>
            <person name="Chen C."/>
            <person name="Bauer D."/>
            <person name="Andreopoulos W."/>
            <person name="Pangilinan J."/>
            <person name="LaButti K."/>
            <person name="Riley R."/>
            <person name="Lipzen A."/>
            <person name="Clum A."/>
            <person name="Drula E."/>
            <person name="Henrissat B."/>
            <person name="Kohler A."/>
            <person name="Grigoriev I.V."/>
            <person name="Martin F.M."/>
            <person name="Hacquard S."/>
        </authorList>
    </citation>
    <scope>NUCLEOTIDE SEQUENCE</scope>
    <source>
        <strain evidence="2">MPI-CAGE-CH-0243</strain>
    </source>
</reference>
<feature type="compositionally biased region" description="Low complexity" evidence="1">
    <location>
        <begin position="31"/>
        <end position="43"/>
    </location>
</feature>
<feature type="compositionally biased region" description="Polar residues" evidence="1">
    <location>
        <begin position="66"/>
        <end position="84"/>
    </location>
</feature>
<organism evidence="2 3">
    <name type="scientific">Dendryphion nanum</name>
    <dbReference type="NCBI Taxonomy" id="256645"/>
    <lineage>
        <taxon>Eukaryota</taxon>
        <taxon>Fungi</taxon>
        <taxon>Dikarya</taxon>
        <taxon>Ascomycota</taxon>
        <taxon>Pezizomycotina</taxon>
        <taxon>Dothideomycetes</taxon>
        <taxon>Pleosporomycetidae</taxon>
        <taxon>Pleosporales</taxon>
        <taxon>Torulaceae</taxon>
        <taxon>Dendryphion</taxon>
    </lineage>
</organism>
<feature type="region of interest" description="Disordered" evidence="1">
    <location>
        <begin position="822"/>
        <end position="927"/>
    </location>
</feature>
<dbReference type="AlphaFoldDB" id="A0A9P9ICS8"/>
<dbReference type="GO" id="GO:0007623">
    <property type="term" value="P:circadian rhythm"/>
    <property type="evidence" value="ECO:0007669"/>
    <property type="project" value="InterPro"/>
</dbReference>
<feature type="compositionally biased region" description="Low complexity" evidence="1">
    <location>
        <begin position="546"/>
        <end position="561"/>
    </location>
</feature>
<gene>
    <name evidence="2" type="ORF">B0J11DRAFT_126004</name>
</gene>
<feature type="compositionally biased region" description="Low complexity" evidence="1">
    <location>
        <begin position="851"/>
        <end position="863"/>
    </location>
</feature>
<protein>
    <submittedName>
        <fullName evidence="2">Frequency clock protein</fullName>
    </submittedName>
</protein>
<evidence type="ECO:0000313" key="3">
    <source>
        <dbReference type="Proteomes" id="UP000700596"/>
    </source>
</evidence>
<keyword evidence="3" id="KW-1185">Reference proteome</keyword>
<feature type="compositionally biased region" description="Basic and acidic residues" evidence="1">
    <location>
        <begin position="562"/>
        <end position="592"/>
    </location>
</feature>
<feature type="region of interest" description="Disordered" evidence="1">
    <location>
        <begin position="513"/>
        <end position="638"/>
    </location>
</feature>
<feature type="compositionally biased region" description="Polar residues" evidence="1">
    <location>
        <begin position="49"/>
        <end position="59"/>
    </location>
</feature>
<dbReference type="GO" id="GO:0005737">
    <property type="term" value="C:cytoplasm"/>
    <property type="evidence" value="ECO:0007669"/>
    <property type="project" value="InterPro"/>
</dbReference>
<feature type="compositionally biased region" description="Low complexity" evidence="1">
    <location>
        <begin position="615"/>
        <end position="631"/>
    </location>
</feature>
<dbReference type="OrthoDB" id="2536795at2759"/>
<dbReference type="InterPro" id="IPR018554">
    <property type="entry name" value="FRQ"/>
</dbReference>
<feature type="compositionally biased region" description="Low complexity" evidence="1">
    <location>
        <begin position="823"/>
        <end position="843"/>
    </location>
</feature>
<name>A0A9P9ICS8_9PLEO</name>
<feature type="region of interest" description="Disordered" evidence="1">
    <location>
        <begin position="354"/>
        <end position="373"/>
    </location>
</feature>
<feature type="compositionally biased region" description="Polar residues" evidence="1">
    <location>
        <begin position="92"/>
        <end position="107"/>
    </location>
</feature>
<proteinExistence type="predicted"/>
<sequence>MNDPPGTIPPVRTVLPQPHPRRPPAHRSVSLRRTPPTEPSSRPTRFHPQATSISSQNLPASDEANPPSSASPTPIAKKQSSGESSDAGRWFENTNNNAIQNRASVQDNEPPFFLRNSSSSGTPPEGHEATAPIPYPSTTMPYRPGFSIPQLGTEGSSTEDFRSVIDDLTVANKKLKRRLRKYEKIYDAHLDDEKLFEVKFHGLSEHKKKELEDTLRKFAANLDNSLDKPTTTPPNLHPQKTTSSLNSQFADSGYTSMSASGPNSNSINTAYGQSANRKMSKSQYSRQQQSIRSYLQDIPPGLLPTQNVHMSDKMKKKLVVRRLEQLFAGKHSIPGQHSQPLQQEEVAQSAAMADRIEKEEATGQSSRREGHREARIMHTRAADDDGSNLGHNDSLQKLRPHLASNEQGFFGSSSPDQRPTRPLDLDPYRAQVPAENMDYFRHLGFSPPDMECEEESPEQGHGWIYLNLLINMAQLHTLNVTQDFVKAAVTEYSSKFELSPQGRKVRWRGAYDMTRNSDSSSDHLGRTPPTSLQQGSPNAKPPYIRLNSGDSGDSGASSSNNLDREARRAARAEREKEHDKFSYKPIFLHKESSEEDDDYDFNPSSSNSPFMAQPRGDSSAFNSSSAMPSSSSRRRHRDGPMIFYNKARFCTDLSGDRRGLSTVDPSTYNTFTSNLLGAALVANLSGPKSVCSIGEPKGPLDTTPMDIGPTEHESSAWSESDFEFSPTTLHNVSSDNSPDAMDFEVSGLGGVQPDDNFSIQVRRSQTMMEPRVWSHARKKRSQHYSKKILEALHGQNSSGESEDSPTPHQVIKEEILSASRKNLPSSELPPASLLPFDSTSSGDVDSDLESDVSSNVSSSSSSDQYRHPSPGPQNQIPSTFVRAKATSSADQSELEAGSDYNSEDESVDLLATARQQNPNAVRISEREYDAQFPDRLADEIPAGSSAATVGGGSGFNSPASKMWKVGNDVDNRARARHASGSGSASSQTKNLKRARTHDSIATLHAEKSQRQR</sequence>
<feature type="region of interest" description="Disordered" evidence="1">
    <location>
        <begin position="224"/>
        <end position="290"/>
    </location>
</feature>
<dbReference type="EMBL" id="JAGMWT010000016">
    <property type="protein sequence ID" value="KAH7115172.1"/>
    <property type="molecule type" value="Genomic_DNA"/>
</dbReference>